<organism evidence="8 9">
    <name type="scientific">Coptis chinensis</name>
    <dbReference type="NCBI Taxonomy" id="261450"/>
    <lineage>
        <taxon>Eukaryota</taxon>
        <taxon>Viridiplantae</taxon>
        <taxon>Streptophyta</taxon>
        <taxon>Embryophyta</taxon>
        <taxon>Tracheophyta</taxon>
        <taxon>Spermatophyta</taxon>
        <taxon>Magnoliopsida</taxon>
        <taxon>Ranunculales</taxon>
        <taxon>Ranunculaceae</taxon>
        <taxon>Coptidoideae</taxon>
        <taxon>Coptis</taxon>
    </lineage>
</organism>
<dbReference type="Gene3D" id="1.20.1270.60">
    <property type="entry name" value="Arfaptin homology (AH) domain/BAR domain"/>
    <property type="match status" value="1"/>
</dbReference>
<evidence type="ECO:0000256" key="3">
    <source>
        <dbReference type="ARBA" id="ARBA00022679"/>
    </source>
</evidence>
<comment type="similarity">
    <text evidence="1">Belongs to the protein kinase superfamily. CMGC Ser/Thr protein kinase family. GSK-3 subfamily.</text>
</comment>
<dbReference type="AlphaFoldDB" id="A0A835H315"/>
<keyword evidence="2" id="KW-0723">Serine/threonine-protein kinase</keyword>
<dbReference type="GO" id="GO:0030154">
    <property type="term" value="P:cell differentiation"/>
    <property type="evidence" value="ECO:0007669"/>
    <property type="project" value="TreeGrafter"/>
</dbReference>
<name>A0A835H315_9MAGN</name>
<evidence type="ECO:0000256" key="5">
    <source>
        <dbReference type="ARBA" id="ARBA00022777"/>
    </source>
</evidence>
<sequence>MQLPLASYEVREKRTNKEDDLLGPLVGEGLRPEIYTEEHEKLLGTCGSTWDLFVDGYTKDGITASLDSEILESISGTMDAHLRYFKQGYELLHQIEPYINQLPCGVGDVSPPARLTMMWMLMWLCGTKFIFIEVVARVMLRDNTHVVDLKSGTSSKTGVDQLPKELNEMRIKDDSHDDNKDLETTFVNGNGTDRSIIATTMGGRNGHQNRPKVFETGEAVAIKKVLQDKRYKTRELQIMRLLEHPNIVQLKHFFFSTTDKDEVYLNLVLEY</sequence>
<evidence type="ECO:0000256" key="2">
    <source>
        <dbReference type="ARBA" id="ARBA00022527"/>
    </source>
</evidence>
<proteinExistence type="inferred from homology"/>
<keyword evidence="9" id="KW-1185">Reference proteome</keyword>
<dbReference type="Gene3D" id="3.30.200.20">
    <property type="entry name" value="Phosphorylase Kinase, domain 1"/>
    <property type="match status" value="1"/>
</dbReference>
<keyword evidence="3" id="KW-0808">Transferase</keyword>
<dbReference type="GO" id="GO:0007165">
    <property type="term" value="P:signal transduction"/>
    <property type="evidence" value="ECO:0007669"/>
    <property type="project" value="TreeGrafter"/>
</dbReference>
<dbReference type="EMBL" id="JADFTS010000008">
    <property type="protein sequence ID" value="KAF9591300.1"/>
    <property type="molecule type" value="Genomic_DNA"/>
</dbReference>
<evidence type="ECO:0000256" key="6">
    <source>
        <dbReference type="ARBA" id="ARBA00022840"/>
    </source>
</evidence>
<keyword evidence="5" id="KW-0418">Kinase</keyword>
<evidence type="ECO:0000256" key="1">
    <source>
        <dbReference type="ARBA" id="ARBA00005527"/>
    </source>
</evidence>
<evidence type="ECO:0000313" key="8">
    <source>
        <dbReference type="EMBL" id="KAF9591300.1"/>
    </source>
</evidence>
<dbReference type="InterPro" id="IPR050591">
    <property type="entry name" value="GSK-3"/>
</dbReference>
<dbReference type="GO" id="GO:0005737">
    <property type="term" value="C:cytoplasm"/>
    <property type="evidence" value="ECO:0007669"/>
    <property type="project" value="TreeGrafter"/>
</dbReference>
<dbReference type="InterPro" id="IPR011009">
    <property type="entry name" value="Kinase-like_dom_sf"/>
</dbReference>
<evidence type="ECO:0000313" key="9">
    <source>
        <dbReference type="Proteomes" id="UP000631114"/>
    </source>
</evidence>
<gene>
    <name evidence="8" type="ORF">IFM89_003612</name>
</gene>
<protein>
    <recommendedName>
        <fullName evidence="7">Protein kinase domain-containing protein</fullName>
    </recommendedName>
</protein>
<keyword evidence="6" id="KW-0067">ATP-binding</keyword>
<dbReference type="InterPro" id="IPR000719">
    <property type="entry name" value="Prot_kinase_dom"/>
</dbReference>
<dbReference type="SUPFAM" id="SSF103657">
    <property type="entry name" value="BAR/IMD domain-like"/>
    <property type="match status" value="1"/>
</dbReference>
<dbReference type="PANTHER" id="PTHR24057">
    <property type="entry name" value="GLYCOGEN SYNTHASE KINASE-3 ALPHA"/>
    <property type="match status" value="1"/>
</dbReference>
<dbReference type="GO" id="GO:0005524">
    <property type="term" value="F:ATP binding"/>
    <property type="evidence" value="ECO:0007669"/>
    <property type="project" value="UniProtKB-KW"/>
</dbReference>
<feature type="domain" description="Protein kinase" evidence="7">
    <location>
        <begin position="182"/>
        <end position="271"/>
    </location>
</feature>
<evidence type="ECO:0000256" key="4">
    <source>
        <dbReference type="ARBA" id="ARBA00022741"/>
    </source>
</evidence>
<dbReference type="InterPro" id="IPR027267">
    <property type="entry name" value="AH/BAR_dom_sf"/>
</dbReference>
<evidence type="ECO:0000259" key="7">
    <source>
        <dbReference type="PROSITE" id="PS50011"/>
    </source>
</evidence>
<dbReference type="GO" id="GO:0004674">
    <property type="term" value="F:protein serine/threonine kinase activity"/>
    <property type="evidence" value="ECO:0007669"/>
    <property type="project" value="UniProtKB-KW"/>
</dbReference>
<accession>A0A835H315</accession>
<dbReference type="Proteomes" id="UP000631114">
    <property type="component" value="Unassembled WGS sequence"/>
</dbReference>
<keyword evidence="4" id="KW-0547">Nucleotide-binding</keyword>
<dbReference type="PANTHER" id="PTHR24057:SF60">
    <property type="entry name" value="SHAGGY-RELATED PROTEIN KINASE THETA"/>
    <property type="match status" value="1"/>
</dbReference>
<dbReference type="PROSITE" id="PS50011">
    <property type="entry name" value="PROTEIN_KINASE_DOM"/>
    <property type="match status" value="1"/>
</dbReference>
<reference evidence="8 9" key="1">
    <citation type="submission" date="2020-10" db="EMBL/GenBank/DDBJ databases">
        <title>The Coptis chinensis genome and diversification of protoberbering-type alkaloids.</title>
        <authorList>
            <person name="Wang B."/>
            <person name="Shu S."/>
            <person name="Song C."/>
            <person name="Liu Y."/>
        </authorList>
    </citation>
    <scope>NUCLEOTIDE SEQUENCE [LARGE SCALE GENOMIC DNA]</scope>
    <source>
        <strain evidence="8">HL-2020</strain>
        <tissue evidence="8">Leaf</tissue>
    </source>
</reference>
<dbReference type="OrthoDB" id="298344at2759"/>
<dbReference type="GO" id="GO:0005634">
    <property type="term" value="C:nucleus"/>
    <property type="evidence" value="ECO:0007669"/>
    <property type="project" value="TreeGrafter"/>
</dbReference>
<comment type="caution">
    <text evidence="8">The sequence shown here is derived from an EMBL/GenBank/DDBJ whole genome shotgun (WGS) entry which is preliminary data.</text>
</comment>
<dbReference type="SUPFAM" id="SSF56112">
    <property type="entry name" value="Protein kinase-like (PK-like)"/>
    <property type="match status" value="1"/>
</dbReference>